<feature type="transmembrane region" description="Helical" evidence="1">
    <location>
        <begin position="193"/>
        <end position="213"/>
    </location>
</feature>
<sequence>MGRWVMLTWTFRAFVWAGEKILPVLQASFVPMGGILLVTLFIFAGFWHSFAALTLAQGVLDQYQVLLATLRLLILGDGDGAAVVLGLYNGDEELGSHITFILWFIAVIAFCICLLNLFIAVHGEAYGKAQETAHISFLQERAAICLHCLLMPCWLPTGWQSQASCPKALAVLIYALTFVAWGVLVWYTQLHPWVAAGVLLAGSLVADIVLLQLPWRKEDSEKLFFWICHRDDYDDTASLPADTFDDAPGASAEQQEAVVRTSRLSTKLGNLKSSVEMQRFGTDLSGLEGRLSHLEKCVERAMAAFAVLE</sequence>
<reference evidence="2" key="1">
    <citation type="submission" date="2021-02" db="EMBL/GenBank/DDBJ databases">
        <authorList>
            <person name="Dougan E. K."/>
            <person name="Rhodes N."/>
            <person name="Thang M."/>
            <person name="Chan C."/>
        </authorList>
    </citation>
    <scope>NUCLEOTIDE SEQUENCE</scope>
</reference>
<protein>
    <submittedName>
        <fullName evidence="2">ANKRD11 protein</fullName>
    </submittedName>
</protein>
<dbReference type="EMBL" id="CAJNDS010001602">
    <property type="protein sequence ID" value="CAE7267211.1"/>
    <property type="molecule type" value="Genomic_DNA"/>
</dbReference>
<comment type="caution">
    <text evidence="2">The sequence shown here is derived from an EMBL/GenBank/DDBJ whole genome shotgun (WGS) entry which is preliminary data.</text>
</comment>
<organism evidence="2 3">
    <name type="scientific">Symbiodinium natans</name>
    <dbReference type="NCBI Taxonomy" id="878477"/>
    <lineage>
        <taxon>Eukaryota</taxon>
        <taxon>Sar</taxon>
        <taxon>Alveolata</taxon>
        <taxon>Dinophyceae</taxon>
        <taxon>Suessiales</taxon>
        <taxon>Symbiodiniaceae</taxon>
        <taxon>Symbiodinium</taxon>
    </lineage>
</organism>
<accession>A0A812MVI4</accession>
<gene>
    <name evidence="2" type="primary">ANKRD11</name>
    <name evidence="2" type="ORF">SNAT2548_LOCUS14156</name>
</gene>
<keyword evidence="1" id="KW-0812">Transmembrane</keyword>
<evidence type="ECO:0000313" key="2">
    <source>
        <dbReference type="EMBL" id="CAE7267211.1"/>
    </source>
</evidence>
<name>A0A812MVI4_9DINO</name>
<evidence type="ECO:0000313" key="3">
    <source>
        <dbReference type="Proteomes" id="UP000604046"/>
    </source>
</evidence>
<dbReference type="AlphaFoldDB" id="A0A812MVI4"/>
<evidence type="ECO:0000256" key="1">
    <source>
        <dbReference type="SAM" id="Phobius"/>
    </source>
</evidence>
<proteinExistence type="predicted"/>
<feature type="transmembrane region" description="Helical" evidence="1">
    <location>
        <begin position="100"/>
        <end position="121"/>
    </location>
</feature>
<feature type="transmembrane region" description="Helical" evidence="1">
    <location>
        <begin position="168"/>
        <end position="187"/>
    </location>
</feature>
<keyword evidence="1" id="KW-1133">Transmembrane helix</keyword>
<keyword evidence="3" id="KW-1185">Reference proteome</keyword>
<dbReference type="OrthoDB" id="10553980at2759"/>
<keyword evidence="1" id="KW-0472">Membrane</keyword>
<dbReference type="Proteomes" id="UP000604046">
    <property type="component" value="Unassembled WGS sequence"/>
</dbReference>